<dbReference type="InterPro" id="IPR007325">
    <property type="entry name" value="KFase/CYL"/>
</dbReference>
<reference evidence="1 2" key="1">
    <citation type="journal article" date="2012" name="Stand. Genomic Sci.">
        <title>Complete genome sequence of the aerobic, heterotroph Marinithermus hydrothermalis type strain (T1(T)) from a deep-sea hydrothermal vent chimney.</title>
        <authorList>
            <person name="Copeland A."/>
            <person name="Gu W."/>
            <person name="Yasawong M."/>
            <person name="Lapidus A."/>
            <person name="Lucas S."/>
            <person name="Deshpande S."/>
            <person name="Pagani I."/>
            <person name="Tapia R."/>
            <person name="Cheng J.F."/>
            <person name="Goodwin L.A."/>
            <person name="Pitluck S."/>
            <person name="Liolios K."/>
            <person name="Ivanova N."/>
            <person name="Mavromatis K."/>
            <person name="Mikhailova N."/>
            <person name="Pati A."/>
            <person name="Chen A."/>
            <person name="Palaniappan K."/>
            <person name="Land M."/>
            <person name="Pan C."/>
            <person name="Brambilla E.M."/>
            <person name="Rohde M."/>
            <person name="Tindall B.J."/>
            <person name="Sikorski J."/>
            <person name="Goker M."/>
            <person name="Detter J.C."/>
            <person name="Bristow J."/>
            <person name="Eisen J.A."/>
            <person name="Markowitz V."/>
            <person name="Hugenholtz P."/>
            <person name="Kyrpides N.C."/>
            <person name="Klenk H.P."/>
            <person name="Woyke T."/>
        </authorList>
    </citation>
    <scope>NUCLEOTIDE SEQUENCE [LARGE SCALE GENOMIC DNA]</scope>
    <source>
        <strain evidence="2">DSM 14884 / JCM 11576 / T1</strain>
    </source>
</reference>
<dbReference type="Pfam" id="PF04199">
    <property type="entry name" value="Cyclase"/>
    <property type="match status" value="1"/>
</dbReference>
<dbReference type="OrthoDB" id="9796085at2"/>
<name>F2NM46_MARHT</name>
<protein>
    <submittedName>
        <fullName evidence="1">Cyclase family protein</fullName>
    </submittedName>
</protein>
<keyword evidence="2" id="KW-1185">Reference proteome</keyword>
<organism evidence="1 2">
    <name type="scientific">Marinithermus hydrothermalis (strain DSM 14884 / JCM 11576 / T1)</name>
    <dbReference type="NCBI Taxonomy" id="869210"/>
    <lineage>
        <taxon>Bacteria</taxon>
        <taxon>Thermotogati</taxon>
        <taxon>Deinococcota</taxon>
        <taxon>Deinococci</taxon>
        <taxon>Thermales</taxon>
        <taxon>Thermaceae</taxon>
        <taxon>Marinithermus</taxon>
    </lineage>
</organism>
<evidence type="ECO:0000313" key="2">
    <source>
        <dbReference type="Proteomes" id="UP000007030"/>
    </source>
</evidence>
<dbReference type="GO" id="GO:0019441">
    <property type="term" value="P:L-tryptophan catabolic process to kynurenine"/>
    <property type="evidence" value="ECO:0007669"/>
    <property type="project" value="InterPro"/>
</dbReference>
<dbReference type="PROSITE" id="PS51318">
    <property type="entry name" value="TAT"/>
    <property type="match status" value="1"/>
</dbReference>
<dbReference type="Proteomes" id="UP000007030">
    <property type="component" value="Chromosome"/>
</dbReference>
<dbReference type="InterPro" id="IPR006311">
    <property type="entry name" value="TAT_signal"/>
</dbReference>
<dbReference type="EMBL" id="CP002630">
    <property type="protein sequence ID" value="AEB11516.1"/>
    <property type="molecule type" value="Genomic_DNA"/>
</dbReference>
<dbReference type="PANTHER" id="PTHR31118:SF12">
    <property type="entry name" value="CYCLASE-LIKE PROTEIN 2"/>
    <property type="match status" value="1"/>
</dbReference>
<dbReference type="PANTHER" id="PTHR31118">
    <property type="entry name" value="CYCLASE-LIKE PROTEIN 2"/>
    <property type="match status" value="1"/>
</dbReference>
<dbReference type="SUPFAM" id="SSF102198">
    <property type="entry name" value="Putative cyclase"/>
    <property type="match status" value="1"/>
</dbReference>
<dbReference type="KEGG" id="mhd:Marky_0766"/>
<accession>F2NM46</accession>
<dbReference type="HOGENOM" id="CLU_030671_2_0_0"/>
<gene>
    <name evidence="1" type="ordered locus">Marky_0766</name>
</gene>
<sequence>MCAPTVMDAVAARMTRRGFLGLLGAAALAGTVARAEKRVAVKGFTKVQDLTHPLSPNFPMWPGFDPIRITPLVTVEQNGFYGNRVDFWEHSGTHMDAPAHFDADGPTAEQLPVERLFAPLAVIHIAERAAKDPDAQLTPDDILAWERRYDRLPAGAFVAMYSGWEQHASNAVRYRNMDASGTMHFPGFHPDAAAMLIEEREITGIGVDTLSLDFGASTDFKTHLTVLPAGKYGLENLAHLGELPPAGATIIVGAPKHQGASGGPVRAFAVWD</sequence>
<evidence type="ECO:0000313" key="1">
    <source>
        <dbReference type="EMBL" id="AEB11516.1"/>
    </source>
</evidence>
<dbReference type="Gene3D" id="3.50.30.50">
    <property type="entry name" value="Putative cyclase"/>
    <property type="match status" value="1"/>
</dbReference>
<dbReference type="eggNOG" id="COG1878">
    <property type="taxonomic scope" value="Bacteria"/>
</dbReference>
<dbReference type="InterPro" id="IPR037175">
    <property type="entry name" value="KFase_sf"/>
</dbReference>
<proteinExistence type="predicted"/>
<dbReference type="AlphaFoldDB" id="F2NM46"/>
<dbReference type="STRING" id="869210.Marky_0766"/>
<dbReference type="GO" id="GO:0004061">
    <property type="term" value="F:arylformamidase activity"/>
    <property type="evidence" value="ECO:0007669"/>
    <property type="project" value="InterPro"/>
</dbReference>